<sequence>RVSQIAAARREDDGLRTVQRHGEKNNRLKTTQRHDEMNDGLRTAQREERWVDDGGGKNRTTMERVIRHRRWRFLSRSTHPLPSSTN</sequence>
<feature type="non-terminal residue" evidence="2">
    <location>
        <position position="86"/>
    </location>
</feature>
<organism evidence="2 3">
    <name type="scientific">Trifolium medium</name>
    <dbReference type="NCBI Taxonomy" id="97028"/>
    <lineage>
        <taxon>Eukaryota</taxon>
        <taxon>Viridiplantae</taxon>
        <taxon>Streptophyta</taxon>
        <taxon>Embryophyta</taxon>
        <taxon>Tracheophyta</taxon>
        <taxon>Spermatophyta</taxon>
        <taxon>Magnoliopsida</taxon>
        <taxon>eudicotyledons</taxon>
        <taxon>Gunneridae</taxon>
        <taxon>Pentapetalae</taxon>
        <taxon>rosids</taxon>
        <taxon>fabids</taxon>
        <taxon>Fabales</taxon>
        <taxon>Fabaceae</taxon>
        <taxon>Papilionoideae</taxon>
        <taxon>50 kb inversion clade</taxon>
        <taxon>NPAAA clade</taxon>
        <taxon>Hologalegina</taxon>
        <taxon>IRL clade</taxon>
        <taxon>Trifolieae</taxon>
        <taxon>Trifolium</taxon>
    </lineage>
</organism>
<name>A0A392TV57_9FABA</name>
<reference evidence="2 3" key="1">
    <citation type="journal article" date="2018" name="Front. Plant Sci.">
        <title>Red Clover (Trifolium pratense) and Zigzag Clover (T. medium) - A Picture of Genomic Similarities and Differences.</title>
        <authorList>
            <person name="Dluhosova J."/>
            <person name="Istvanek J."/>
            <person name="Nedelnik J."/>
            <person name="Repkova J."/>
        </authorList>
    </citation>
    <scope>NUCLEOTIDE SEQUENCE [LARGE SCALE GENOMIC DNA]</scope>
    <source>
        <strain evidence="3">cv. 10/8</strain>
        <tissue evidence="2">Leaf</tissue>
    </source>
</reference>
<feature type="compositionally biased region" description="Basic and acidic residues" evidence="1">
    <location>
        <begin position="8"/>
        <end position="58"/>
    </location>
</feature>
<accession>A0A392TV57</accession>
<evidence type="ECO:0000313" key="3">
    <source>
        <dbReference type="Proteomes" id="UP000265520"/>
    </source>
</evidence>
<dbReference type="EMBL" id="LXQA010647344">
    <property type="protein sequence ID" value="MCI63996.1"/>
    <property type="molecule type" value="Genomic_DNA"/>
</dbReference>
<proteinExistence type="predicted"/>
<evidence type="ECO:0000256" key="1">
    <source>
        <dbReference type="SAM" id="MobiDB-lite"/>
    </source>
</evidence>
<protein>
    <submittedName>
        <fullName evidence="2">Uncharacterized protein</fullName>
    </submittedName>
</protein>
<keyword evidence="3" id="KW-1185">Reference proteome</keyword>
<dbReference type="AlphaFoldDB" id="A0A392TV57"/>
<feature type="region of interest" description="Disordered" evidence="1">
    <location>
        <begin position="1"/>
        <end position="58"/>
    </location>
</feature>
<evidence type="ECO:0000313" key="2">
    <source>
        <dbReference type="EMBL" id="MCI63996.1"/>
    </source>
</evidence>
<comment type="caution">
    <text evidence="2">The sequence shown here is derived from an EMBL/GenBank/DDBJ whole genome shotgun (WGS) entry which is preliminary data.</text>
</comment>
<dbReference type="Proteomes" id="UP000265520">
    <property type="component" value="Unassembled WGS sequence"/>
</dbReference>
<feature type="non-terminal residue" evidence="2">
    <location>
        <position position="1"/>
    </location>
</feature>